<dbReference type="EMBL" id="CM027682">
    <property type="protein sequence ID" value="KAG0538425.1"/>
    <property type="molecule type" value="Genomic_DNA"/>
</dbReference>
<proteinExistence type="predicted"/>
<protein>
    <submittedName>
        <fullName evidence="1">Uncharacterized protein</fullName>
    </submittedName>
</protein>
<comment type="caution">
    <text evidence="1">The sequence shown here is derived from an EMBL/GenBank/DDBJ whole genome shotgun (WGS) entry which is preliminary data.</text>
</comment>
<evidence type="ECO:0000313" key="2">
    <source>
        <dbReference type="Proteomes" id="UP000807115"/>
    </source>
</evidence>
<dbReference type="Proteomes" id="UP000807115">
    <property type="component" value="Chromosome 3"/>
</dbReference>
<name>A0A921RGB4_SORBI</name>
<organism evidence="1 2">
    <name type="scientific">Sorghum bicolor</name>
    <name type="common">Sorghum</name>
    <name type="synonym">Sorghum vulgare</name>
    <dbReference type="NCBI Taxonomy" id="4558"/>
    <lineage>
        <taxon>Eukaryota</taxon>
        <taxon>Viridiplantae</taxon>
        <taxon>Streptophyta</taxon>
        <taxon>Embryophyta</taxon>
        <taxon>Tracheophyta</taxon>
        <taxon>Spermatophyta</taxon>
        <taxon>Magnoliopsida</taxon>
        <taxon>Liliopsida</taxon>
        <taxon>Poales</taxon>
        <taxon>Poaceae</taxon>
        <taxon>PACMAD clade</taxon>
        <taxon>Panicoideae</taxon>
        <taxon>Andropogonodae</taxon>
        <taxon>Andropogoneae</taxon>
        <taxon>Sorghinae</taxon>
        <taxon>Sorghum</taxon>
    </lineage>
</organism>
<accession>A0A921RGB4</accession>
<evidence type="ECO:0000313" key="1">
    <source>
        <dbReference type="EMBL" id="KAG0538425.1"/>
    </source>
</evidence>
<reference evidence="1" key="1">
    <citation type="journal article" date="2019" name="BMC Genomics">
        <title>A new reference genome for Sorghum bicolor reveals high levels of sequence similarity between sweet and grain genotypes: implications for the genetics of sugar metabolism.</title>
        <authorList>
            <person name="Cooper E.A."/>
            <person name="Brenton Z.W."/>
            <person name="Flinn B.S."/>
            <person name="Jenkins J."/>
            <person name="Shu S."/>
            <person name="Flowers D."/>
            <person name="Luo F."/>
            <person name="Wang Y."/>
            <person name="Xia P."/>
            <person name="Barry K."/>
            <person name="Daum C."/>
            <person name="Lipzen A."/>
            <person name="Yoshinaga Y."/>
            <person name="Schmutz J."/>
            <person name="Saski C."/>
            <person name="Vermerris W."/>
            <person name="Kresovich S."/>
        </authorList>
    </citation>
    <scope>NUCLEOTIDE SEQUENCE</scope>
</reference>
<dbReference type="AlphaFoldDB" id="A0A921RGB4"/>
<gene>
    <name evidence="1" type="ORF">BDA96_03G235100</name>
</gene>
<reference evidence="1" key="2">
    <citation type="submission" date="2020-10" db="EMBL/GenBank/DDBJ databases">
        <authorList>
            <person name="Cooper E.A."/>
            <person name="Brenton Z.W."/>
            <person name="Flinn B.S."/>
            <person name="Jenkins J."/>
            <person name="Shu S."/>
            <person name="Flowers D."/>
            <person name="Luo F."/>
            <person name="Wang Y."/>
            <person name="Xia P."/>
            <person name="Barry K."/>
            <person name="Daum C."/>
            <person name="Lipzen A."/>
            <person name="Yoshinaga Y."/>
            <person name="Schmutz J."/>
            <person name="Saski C."/>
            <person name="Vermerris W."/>
            <person name="Kresovich S."/>
        </authorList>
    </citation>
    <scope>NUCLEOTIDE SEQUENCE</scope>
</reference>
<sequence length="85" mass="8925">MPEPMEVSQRGMEALVGQAGRNGLWHLHGRHGVVLTPTRASWSCMMSIRATSANAPQPLASSQAAVAANADSGHLVHAAEGSRRV</sequence>